<dbReference type="GO" id="GO:0045053">
    <property type="term" value="P:protein retention in Golgi apparatus"/>
    <property type="evidence" value="ECO:0007669"/>
    <property type="project" value="TreeGrafter"/>
</dbReference>
<organism evidence="2 3">
    <name type="scientific">Iris pallida</name>
    <name type="common">Sweet iris</name>
    <dbReference type="NCBI Taxonomy" id="29817"/>
    <lineage>
        <taxon>Eukaryota</taxon>
        <taxon>Viridiplantae</taxon>
        <taxon>Streptophyta</taxon>
        <taxon>Embryophyta</taxon>
        <taxon>Tracheophyta</taxon>
        <taxon>Spermatophyta</taxon>
        <taxon>Magnoliopsida</taxon>
        <taxon>Liliopsida</taxon>
        <taxon>Asparagales</taxon>
        <taxon>Iridaceae</taxon>
        <taxon>Iridoideae</taxon>
        <taxon>Irideae</taxon>
        <taxon>Iris</taxon>
    </lineage>
</organism>
<feature type="domain" description="Intermembrane lipid transfer protein VPS13-like C-terminal" evidence="1">
    <location>
        <begin position="633"/>
        <end position="702"/>
    </location>
</feature>
<dbReference type="PANTHER" id="PTHR16166:SF143">
    <property type="entry name" value="PROTEIN SORTING-ASSOCIATED PROTEIN, PUTATIVE (DUF1162)-RELATED"/>
    <property type="match status" value="1"/>
</dbReference>
<dbReference type="GO" id="GO:0006623">
    <property type="term" value="P:protein targeting to vacuole"/>
    <property type="evidence" value="ECO:0007669"/>
    <property type="project" value="TreeGrafter"/>
</dbReference>
<dbReference type="Pfam" id="PF25037">
    <property type="entry name" value="VPS13_C"/>
    <property type="match status" value="1"/>
</dbReference>
<accession>A0AAX6H8S7</accession>
<evidence type="ECO:0000259" key="1">
    <source>
        <dbReference type="Pfam" id="PF25037"/>
    </source>
</evidence>
<name>A0AAX6H8S7_IRIPA</name>
<dbReference type="EMBL" id="JANAVB010011399">
    <property type="protein sequence ID" value="KAJ6837122.1"/>
    <property type="molecule type" value="Genomic_DNA"/>
</dbReference>
<comment type="caution">
    <text evidence="2">The sequence shown here is derived from an EMBL/GenBank/DDBJ whole genome shotgun (WGS) entry which is preliminary data.</text>
</comment>
<dbReference type="PANTHER" id="PTHR16166">
    <property type="entry name" value="VACUOLAR PROTEIN SORTING-ASSOCIATED PROTEIN VPS13"/>
    <property type="match status" value="1"/>
</dbReference>
<dbReference type="Proteomes" id="UP001140949">
    <property type="component" value="Unassembled WGS sequence"/>
</dbReference>
<keyword evidence="3" id="KW-1185">Reference proteome</keyword>
<protein>
    <recommendedName>
        <fullName evidence="1">Intermembrane lipid transfer protein VPS13-like C-terminal domain-containing protein</fullName>
    </recommendedName>
</protein>
<reference evidence="2" key="1">
    <citation type="journal article" date="2023" name="GigaByte">
        <title>Genome assembly of the bearded iris, Iris pallida Lam.</title>
        <authorList>
            <person name="Bruccoleri R.E."/>
            <person name="Oakeley E.J."/>
            <person name="Faust A.M.E."/>
            <person name="Altorfer M."/>
            <person name="Dessus-Babus S."/>
            <person name="Burckhardt D."/>
            <person name="Oertli M."/>
            <person name="Naumann U."/>
            <person name="Petersen F."/>
            <person name="Wong J."/>
        </authorList>
    </citation>
    <scope>NUCLEOTIDE SEQUENCE</scope>
    <source>
        <strain evidence="2">GSM-AAB239-AS_SAM_17_03QT</strain>
    </source>
</reference>
<dbReference type="InterPro" id="IPR056748">
    <property type="entry name" value="VPS13-like_C"/>
</dbReference>
<dbReference type="AlphaFoldDB" id="A0AAX6H8S7"/>
<proteinExistence type="predicted"/>
<gene>
    <name evidence="2" type="ORF">M6B38_121275</name>
</gene>
<sequence length="812" mass="90549">MTRLGSHRTELIISQWRQKLRIYQQKCEPFETTIHAYASSEYAWDEPCYPHRLVIEVPGERILGTYTLDNIQEYVPVSLPSTPEKPERSLHVSIRAEGATKVLSIIDSSYHVVDCTKESSLLVSKGKSKGDQKQSCHGSFGEVVTFHFPFIGISLINSYPQELVFASMKDTTLTVMQSSDQQEISFQILSVQIDNQLSDTPYPIMLSFDNENKGRSATFRKNKEYKLRIGDHTAGSCASESTCDSVLYMAAAKWRNADASLISFKYINLRLAPLCIELEEQVFLSLLDFFRTVSSRLRSRSLQKDFEMQNLDYGTGASRQPSINMDHKHGQNNLSMVSRFAEYNKYSQLLPSVIPIGAPWQQIYLSARRQRKIYVEVFELAPISLSFSFSSTPWMIRNDEVESLTQISTTFQRGLMALVDVEGVPVHLGELMLEHLMASHDSIQEIVVRHYTRQLLHEIYKVLGSAGVIGNPMGFARNVGLAIKDFFSVSSRGIVQSPVGLLTGILEGSKSLVSNTVYAVSSATTQFSKAAHKGIVAFTFDEQAVAEMDVHLKGLESNGKGLLNEFLEGLTGLLQSPIRGAEKHGLPGILSGIAMGTAGLVARPMASIFEATGKTAQSIRNRSSPHLSKRLRVRLPRPLSRELPLSPYSWEEAVGVSMLLQADGFRLKDETFVLCKALKQAGKFIVLSEKLVFSVYCSCLVGLGSPEFVGVSAKPEWVIETAMSIESIVHVDRTEDTVNIVGSSAETMSKQKKTGTRNNKFWSAPTSPLFYMRAELPNCEVAEDLLQVLLSTIEQGKERRWGMHVLHRSNLR</sequence>
<reference evidence="2" key="2">
    <citation type="submission" date="2023-04" db="EMBL/GenBank/DDBJ databases">
        <authorList>
            <person name="Bruccoleri R.E."/>
            <person name="Oakeley E.J."/>
            <person name="Faust A.-M."/>
            <person name="Dessus-Babus S."/>
            <person name="Altorfer M."/>
            <person name="Burckhardt D."/>
            <person name="Oertli M."/>
            <person name="Naumann U."/>
            <person name="Petersen F."/>
            <person name="Wong J."/>
        </authorList>
    </citation>
    <scope>NUCLEOTIDE SEQUENCE</scope>
    <source>
        <strain evidence="2">GSM-AAB239-AS_SAM_17_03QT</strain>
        <tissue evidence="2">Leaf</tissue>
    </source>
</reference>
<dbReference type="InterPro" id="IPR026847">
    <property type="entry name" value="VPS13"/>
</dbReference>
<evidence type="ECO:0000313" key="3">
    <source>
        <dbReference type="Proteomes" id="UP001140949"/>
    </source>
</evidence>
<evidence type="ECO:0000313" key="2">
    <source>
        <dbReference type="EMBL" id="KAJ6837122.1"/>
    </source>
</evidence>